<name>A0ABY1C5C4_9FIRM</name>
<proteinExistence type="inferred from homology"/>
<comment type="similarity">
    <text evidence="2">Belongs to the glycosyl hydrolase 88 family.</text>
</comment>
<dbReference type="Proteomes" id="UP000198970">
    <property type="component" value="Chromosome I"/>
</dbReference>
<dbReference type="Pfam" id="PF07470">
    <property type="entry name" value="Glyco_hydro_88"/>
    <property type="match status" value="1"/>
</dbReference>
<keyword evidence="1 3" id="KW-0378">Hydrolase</keyword>
<dbReference type="InterPro" id="IPR010905">
    <property type="entry name" value="Glyco_hydro_88"/>
</dbReference>
<protein>
    <submittedName>
        <fullName evidence="3">Unsaturated chondroitin disaccharide hydrolase</fullName>
    </submittedName>
</protein>
<accession>A0ABY1C5C4</accession>
<dbReference type="InterPro" id="IPR008928">
    <property type="entry name" value="6-hairpin_glycosidase_sf"/>
</dbReference>
<organism evidence="3 4">
    <name type="scientific">Lacrimispora sphenoides JCM 1415</name>
    <dbReference type="NCBI Taxonomy" id="1297793"/>
    <lineage>
        <taxon>Bacteria</taxon>
        <taxon>Bacillati</taxon>
        <taxon>Bacillota</taxon>
        <taxon>Clostridia</taxon>
        <taxon>Lachnospirales</taxon>
        <taxon>Lachnospiraceae</taxon>
        <taxon>Lacrimispora</taxon>
    </lineage>
</organism>
<gene>
    <name evidence="3" type="ORF">SAMN02745906_1116</name>
</gene>
<dbReference type="EMBL" id="LT630003">
    <property type="protein sequence ID" value="SET68652.1"/>
    <property type="molecule type" value="Genomic_DNA"/>
</dbReference>
<dbReference type="Gene3D" id="1.50.10.10">
    <property type="match status" value="1"/>
</dbReference>
<sequence length="393" mass="45224">MNRQMETLLKEKKELTEVKCLEAMDFAVKQVKDNLKEFTDSFKKAYSEDGFYHPTPNVNWTTGFWTGQIWLAYEWSKAEELKTAGQIQAKSFLDRIDRKVEVDHHDMGFLYTPSCVAAYKLVGDETAKEAAIKAADQLISRFQPVGEFIQAWGPMNQRENYRFIIDCLLNLPLLYWATEETGDQKYRGIAEKHIHTAIANVIREDYSTWHTFFMNMETGEPDHGATCQGYKDGSAWARGQAWGIYGCALAYRYTKRPEYIEDFKHVTGYFLDHLPSDLVPYWDLEFGEGSEEPRDSSSASIAACGMLEMAKYMDESAAACYVSIAKKIMDSVVEHYAVKDLQESNGMVLHSTYSKKSPYNTCTPEGVDECNIWGDYFYMEALTRLSKDWNPYW</sequence>
<evidence type="ECO:0000256" key="1">
    <source>
        <dbReference type="ARBA" id="ARBA00022801"/>
    </source>
</evidence>
<reference evidence="3 4" key="1">
    <citation type="submission" date="2016-10" db="EMBL/GenBank/DDBJ databases">
        <authorList>
            <person name="Varghese N."/>
            <person name="Submissions S."/>
        </authorList>
    </citation>
    <scope>NUCLEOTIDE SEQUENCE [LARGE SCALE GENOMIC DNA]</scope>
    <source>
        <strain evidence="3 4">ATCC 19403</strain>
    </source>
</reference>
<evidence type="ECO:0000256" key="2">
    <source>
        <dbReference type="ARBA" id="ARBA00038358"/>
    </source>
</evidence>
<evidence type="ECO:0000313" key="3">
    <source>
        <dbReference type="EMBL" id="SET68652.1"/>
    </source>
</evidence>
<dbReference type="InterPro" id="IPR052369">
    <property type="entry name" value="UG_Glycosaminoglycan_Hydrolase"/>
</dbReference>
<dbReference type="GO" id="GO:0016787">
    <property type="term" value="F:hydrolase activity"/>
    <property type="evidence" value="ECO:0007669"/>
    <property type="project" value="UniProtKB-KW"/>
</dbReference>
<dbReference type="PANTHER" id="PTHR36845">
    <property type="entry name" value="HYDROLASE, PUTATIVE (AFU_ORTHOLOGUE AFUA_7G05090)-RELATED"/>
    <property type="match status" value="1"/>
</dbReference>
<dbReference type="SUPFAM" id="SSF48208">
    <property type="entry name" value="Six-hairpin glycosidases"/>
    <property type="match status" value="1"/>
</dbReference>
<dbReference type="PANTHER" id="PTHR36845:SF1">
    <property type="entry name" value="HYDROLASE, PUTATIVE (AFU_ORTHOLOGUE AFUA_7G05090)-RELATED"/>
    <property type="match status" value="1"/>
</dbReference>
<dbReference type="InterPro" id="IPR012341">
    <property type="entry name" value="6hp_glycosidase-like_sf"/>
</dbReference>
<evidence type="ECO:0000313" key="4">
    <source>
        <dbReference type="Proteomes" id="UP000198970"/>
    </source>
</evidence>
<keyword evidence="4" id="KW-1185">Reference proteome</keyword>